<evidence type="ECO:0000256" key="3">
    <source>
        <dbReference type="ARBA" id="ARBA00022980"/>
    </source>
</evidence>
<sequence length="198" mass="23100">MSEQMRYCQYHRASWSPSNMASILRGSCGRLTKLRGVSRTVYKIYLSTDVTKKDRILDRVKKFVFGEGPPEEEDETPESYFQFVKVEKPAVYSMKKQEIVERLENIVTEVMPDDENWRDQSVKDLVLKYKILNRCYEEFGILVPNSQLNEMNIVRDVIKFYTTAKPEDKRTFKSINKKNLPRNLSIGGSLPLKKVSVT</sequence>
<dbReference type="AlphaFoldDB" id="A0A3M6TZS5"/>
<keyword evidence="4" id="KW-0496">Mitochondrion</keyword>
<keyword evidence="5" id="KW-0687">Ribonucleoprotein</keyword>
<accession>A0A3M6TZS5</accession>
<evidence type="ECO:0000256" key="5">
    <source>
        <dbReference type="ARBA" id="ARBA00023274"/>
    </source>
</evidence>
<evidence type="ECO:0000256" key="6">
    <source>
        <dbReference type="ARBA" id="ARBA00035183"/>
    </source>
</evidence>
<dbReference type="PANTHER" id="PTHR31542">
    <property type="entry name" value="39A RIBOSOMAL PROTEIN L50, MITOCHONDRIAL"/>
    <property type="match status" value="1"/>
</dbReference>
<comment type="similarity">
    <text evidence="2">Belongs to the mitochondrion-specific ribosomal protein mL50 family.</text>
</comment>
<dbReference type="OrthoDB" id="9939609at2759"/>
<keyword evidence="9" id="KW-1185">Reference proteome</keyword>
<dbReference type="OMA" id="NEMNIVR"/>
<evidence type="ECO:0000313" key="9">
    <source>
        <dbReference type="Proteomes" id="UP000275408"/>
    </source>
</evidence>
<protein>
    <recommendedName>
        <fullName evidence="6">Large ribosomal subunit protein mL50</fullName>
    </recommendedName>
    <alternativeName>
        <fullName evidence="7">39S ribosomal protein L50, mitochondrial</fullName>
    </alternativeName>
</protein>
<organism evidence="8 9">
    <name type="scientific">Pocillopora damicornis</name>
    <name type="common">Cauliflower coral</name>
    <name type="synonym">Millepora damicornis</name>
    <dbReference type="NCBI Taxonomy" id="46731"/>
    <lineage>
        <taxon>Eukaryota</taxon>
        <taxon>Metazoa</taxon>
        <taxon>Cnidaria</taxon>
        <taxon>Anthozoa</taxon>
        <taxon>Hexacorallia</taxon>
        <taxon>Scleractinia</taxon>
        <taxon>Astrocoeniina</taxon>
        <taxon>Pocilloporidae</taxon>
        <taxon>Pocillopora</taxon>
    </lineage>
</organism>
<comment type="caution">
    <text evidence="8">The sequence shown here is derived from an EMBL/GenBank/DDBJ whole genome shotgun (WGS) entry which is preliminary data.</text>
</comment>
<keyword evidence="3" id="KW-0689">Ribosomal protein</keyword>
<comment type="subcellular location">
    <subcellularLocation>
        <location evidence="1">Mitochondrion</location>
    </subcellularLocation>
</comment>
<dbReference type="Proteomes" id="UP000275408">
    <property type="component" value="Unassembled WGS sequence"/>
</dbReference>
<dbReference type="InterPro" id="IPR018305">
    <property type="entry name" value="Ribosomal_m50"/>
</dbReference>
<name>A0A3M6TZS5_POCDA</name>
<dbReference type="Pfam" id="PF10501">
    <property type="entry name" value="Ribosomal_L50"/>
    <property type="match status" value="1"/>
</dbReference>
<evidence type="ECO:0000256" key="7">
    <source>
        <dbReference type="ARBA" id="ARBA00035398"/>
    </source>
</evidence>
<reference evidence="8 9" key="1">
    <citation type="journal article" date="2018" name="Sci. Rep.">
        <title>Comparative analysis of the Pocillopora damicornis genome highlights role of immune system in coral evolution.</title>
        <authorList>
            <person name="Cunning R."/>
            <person name="Bay R.A."/>
            <person name="Gillette P."/>
            <person name="Baker A.C."/>
            <person name="Traylor-Knowles N."/>
        </authorList>
    </citation>
    <scope>NUCLEOTIDE SEQUENCE [LARGE SCALE GENOMIC DNA]</scope>
    <source>
        <strain evidence="8">RSMAS</strain>
        <tissue evidence="8">Whole animal</tissue>
    </source>
</reference>
<dbReference type="EMBL" id="RCHS01002548">
    <property type="protein sequence ID" value="RMX46866.1"/>
    <property type="molecule type" value="Genomic_DNA"/>
</dbReference>
<proteinExistence type="inferred from homology"/>
<evidence type="ECO:0000256" key="2">
    <source>
        <dbReference type="ARBA" id="ARBA00008860"/>
    </source>
</evidence>
<evidence type="ECO:0000313" key="8">
    <source>
        <dbReference type="EMBL" id="RMX46866.1"/>
    </source>
</evidence>
<dbReference type="GO" id="GO:0005762">
    <property type="term" value="C:mitochondrial large ribosomal subunit"/>
    <property type="evidence" value="ECO:0007669"/>
    <property type="project" value="TreeGrafter"/>
</dbReference>
<dbReference type="PANTHER" id="PTHR31542:SF1">
    <property type="entry name" value="LARGE RIBOSOMAL SUBUNIT PROTEIN ML50"/>
    <property type="match status" value="1"/>
</dbReference>
<evidence type="ECO:0000256" key="1">
    <source>
        <dbReference type="ARBA" id="ARBA00004173"/>
    </source>
</evidence>
<evidence type="ECO:0000256" key="4">
    <source>
        <dbReference type="ARBA" id="ARBA00023128"/>
    </source>
</evidence>
<dbReference type="STRING" id="46731.A0A3M6TZS5"/>
<gene>
    <name evidence="8" type="ORF">pdam_00022071</name>
</gene>